<dbReference type="Pfam" id="PF12849">
    <property type="entry name" value="PBP_like_2"/>
    <property type="match status" value="1"/>
</dbReference>
<accession>A0A1D8TXQ0</accession>
<dbReference type="GO" id="GO:0042301">
    <property type="term" value="F:phosphate ion binding"/>
    <property type="evidence" value="ECO:0007669"/>
    <property type="project" value="InterPro"/>
</dbReference>
<evidence type="ECO:0000256" key="3">
    <source>
        <dbReference type="ARBA" id="ARBA00022592"/>
    </source>
</evidence>
<evidence type="ECO:0000256" key="2">
    <source>
        <dbReference type="ARBA" id="ARBA00022448"/>
    </source>
</evidence>
<dbReference type="KEGG" id="mpro:BJP34_25965"/>
<dbReference type="PIRSF" id="PIRSF002756">
    <property type="entry name" value="PstS"/>
    <property type="match status" value="1"/>
</dbReference>
<reference evidence="7" key="1">
    <citation type="submission" date="2016-10" db="EMBL/GenBank/DDBJ databases">
        <title>Comparative genomics uncovers the prolific and rare metabolic potential of the cyanobacterial genus Moorea.</title>
        <authorList>
            <person name="Leao T."/>
            <person name="Castelao G."/>
            <person name="Korobeynikov A."/>
            <person name="Monroe E.A."/>
            <person name="Podell S."/>
            <person name="Glukhov E."/>
            <person name="Allen E."/>
            <person name="Gerwick W.H."/>
            <person name="Gerwick L."/>
        </authorList>
    </citation>
    <scope>NUCLEOTIDE SEQUENCE [LARGE SCALE GENOMIC DNA]</scope>
    <source>
        <strain evidence="7">PAL-8-15-08-1</strain>
    </source>
</reference>
<dbReference type="AlphaFoldDB" id="A0A1D8TXQ0"/>
<evidence type="ECO:0000256" key="4">
    <source>
        <dbReference type="PIRNR" id="PIRNR002756"/>
    </source>
</evidence>
<dbReference type="Gene3D" id="3.40.190.10">
    <property type="entry name" value="Periplasmic binding protein-like II"/>
    <property type="match status" value="2"/>
</dbReference>
<evidence type="ECO:0000256" key="1">
    <source>
        <dbReference type="ARBA" id="ARBA00008725"/>
    </source>
</evidence>
<dbReference type="EMBL" id="CP017599">
    <property type="protein sequence ID" value="AOX02427.1"/>
    <property type="molecule type" value="Genomic_DNA"/>
</dbReference>
<dbReference type="GO" id="GO:0043190">
    <property type="term" value="C:ATP-binding cassette (ABC) transporter complex"/>
    <property type="evidence" value="ECO:0007669"/>
    <property type="project" value="InterPro"/>
</dbReference>
<protein>
    <recommendedName>
        <fullName evidence="4">Phosphate-binding protein</fullName>
    </recommendedName>
</protein>
<evidence type="ECO:0000259" key="5">
    <source>
        <dbReference type="Pfam" id="PF12849"/>
    </source>
</evidence>
<gene>
    <name evidence="6" type="ORF">BJP34_25965</name>
</gene>
<feature type="domain" description="PBP" evidence="5">
    <location>
        <begin position="33"/>
        <end position="302"/>
    </location>
</feature>
<dbReference type="GO" id="GO:0035435">
    <property type="term" value="P:phosphate ion transmembrane transport"/>
    <property type="evidence" value="ECO:0007669"/>
    <property type="project" value="InterPro"/>
</dbReference>
<keyword evidence="3 4" id="KW-0592">Phosphate transport</keyword>
<dbReference type="CDD" id="cd13565">
    <property type="entry name" value="PBP2_PstS"/>
    <property type="match status" value="1"/>
</dbReference>
<dbReference type="InterPro" id="IPR005673">
    <property type="entry name" value="ABC_phos-bd_PstS"/>
</dbReference>
<dbReference type="PANTHER" id="PTHR42996">
    <property type="entry name" value="PHOSPHATE-BINDING PROTEIN PSTS"/>
    <property type="match status" value="1"/>
</dbReference>
<name>A0A1D8TXQ0_9CYAN</name>
<dbReference type="STRING" id="1458985.BJP34_25965"/>
<dbReference type="PANTHER" id="PTHR42996:SF1">
    <property type="entry name" value="PHOSPHATE-BINDING PROTEIN PSTS"/>
    <property type="match status" value="1"/>
</dbReference>
<evidence type="ECO:0000313" key="7">
    <source>
        <dbReference type="Proteomes" id="UP000177870"/>
    </source>
</evidence>
<comment type="similarity">
    <text evidence="1 4">Belongs to the PstS family.</text>
</comment>
<proteinExistence type="inferred from homology"/>
<dbReference type="OrthoDB" id="9790048at2"/>
<sequence length="337" mass="36986">MSLALIKSRRTLITLTVTVAIVLISLKAASAIPLFGAGASFPEPLYQRYFSQYQQETSVNVNYSTIGSGGGIEEFINESVDFAASDMPPTDEEKSQMKRGLQMVPTAGGAVSVIYNLQGVVSSVRLSRETLGKIFTGQIGNWKQVNTYLPRRDIKVVVRSDSSGTSFIFTKYLSAITHGLIKPSRKPDWGFKVFSSRPQNGGVAGEVRRIDGAIGYVEAHYALENNFTSARIENQEGRYIKPSLDQASKGLLNVEFNQDFTLKLNDPADGYPIVGLTWLLLYQKYPTQAKAQGIKDMVNWILTKGQDLNGELGYTRIPDGLARQAIEAVNQNITVGS</sequence>
<dbReference type="SUPFAM" id="SSF53850">
    <property type="entry name" value="Periplasmic binding protein-like II"/>
    <property type="match status" value="1"/>
</dbReference>
<organism evidence="6 7">
    <name type="scientific">Moorena producens PAL-8-15-08-1</name>
    <dbReference type="NCBI Taxonomy" id="1458985"/>
    <lineage>
        <taxon>Bacteria</taxon>
        <taxon>Bacillati</taxon>
        <taxon>Cyanobacteriota</taxon>
        <taxon>Cyanophyceae</taxon>
        <taxon>Coleofasciculales</taxon>
        <taxon>Coleofasciculaceae</taxon>
        <taxon>Moorena</taxon>
    </lineage>
</organism>
<dbReference type="InterPro" id="IPR024370">
    <property type="entry name" value="PBP_domain"/>
</dbReference>
<dbReference type="NCBIfam" id="TIGR00975">
    <property type="entry name" value="3a0107s03"/>
    <property type="match status" value="1"/>
</dbReference>
<dbReference type="Proteomes" id="UP000177870">
    <property type="component" value="Chromosome"/>
</dbReference>
<keyword evidence="2 4" id="KW-0813">Transport</keyword>
<dbReference type="InterPro" id="IPR050962">
    <property type="entry name" value="Phosphate-bind_PstS"/>
</dbReference>
<evidence type="ECO:0000313" key="6">
    <source>
        <dbReference type="EMBL" id="AOX02427.1"/>
    </source>
</evidence>